<protein>
    <submittedName>
        <fullName evidence="2">PilT-like protein</fullName>
    </submittedName>
</protein>
<dbReference type="InterPro" id="IPR002716">
    <property type="entry name" value="PIN_dom"/>
</dbReference>
<dbReference type="SUPFAM" id="SSF88723">
    <property type="entry name" value="PIN domain-like"/>
    <property type="match status" value="1"/>
</dbReference>
<reference evidence="2" key="1">
    <citation type="journal article" date="2015" name="PeerJ">
        <title>First genomic representation of candidate bacterial phylum KSB3 points to enhanced environmental sensing as a trigger of wastewater bulking.</title>
        <authorList>
            <person name="Sekiguchi Y."/>
            <person name="Ohashi A."/>
            <person name="Parks D.H."/>
            <person name="Yamauchi T."/>
            <person name="Tyson G.W."/>
            <person name="Hugenholtz P."/>
        </authorList>
    </citation>
    <scope>NUCLEOTIDE SEQUENCE [LARGE SCALE GENOMIC DNA]</scope>
</reference>
<evidence type="ECO:0000313" key="2">
    <source>
        <dbReference type="EMBL" id="GAK55612.1"/>
    </source>
</evidence>
<evidence type="ECO:0000313" key="3">
    <source>
        <dbReference type="Proteomes" id="UP000030661"/>
    </source>
</evidence>
<keyword evidence="3" id="KW-1185">Reference proteome</keyword>
<dbReference type="Pfam" id="PF01850">
    <property type="entry name" value="PIN"/>
    <property type="match status" value="1"/>
</dbReference>
<feature type="domain" description="PIN" evidence="1">
    <location>
        <begin position="4"/>
        <end position="135"/>
    </location>
</feature>
<organism evidence="2">
    <name type="scientific">Vecturithrix granuli</name>
    <dbReference type="NCBI Taxonomy" id="1499967"/>
    <lineage>
        <taxon>Bacteria</taxon>
        <taxon>Candidatus Moduliflexota</taxon>
        <taxon>Candidatus Vecturitrichia</taxon>
        <taxon>Candidatus Vecturitrichales</taxon>
        <taxon>Candidatus Vecturitrichaceae</taxon>
        <taxon>Candidatus Vecturithrix</taxon>
    </lineage>
</organism>
<dbReference type="InterPro" id="IPR029060">
    <property type="entry name" value="PIN-like_dom_sf"/>
</dbReference>
<gene>
    <name evidence="2" type="ORF">U27_02446</name>
</gene>
<dbReference type="EMBL" id="DF820463">
    <property type="protein sequence ID" value="GAK55612.1"/>
    <property type="molecule type" value="Genomic_DNA"/>
</dbReference>
<name>A0A0S6WAS3_VECG1</name>
<proteinExistence type="predicted"/>
<dbReference type="AlphaFoldDB" id="A0A0S6WAS3"/>
<dbReference type="CDD" id="cd09881">
    <property type="entry name" value="PIN_VapC4-5_FitB-like"/>
    <property type="match status" value="1"/>
</dbReference>
<dbReference type="Proteomes" id="UP000030661">
    <property type="component" value="Unassembled WGS sequence"/>
</dbReference>
<sequence length="150" mass="17513">MKFLLDTDAISFFYDAARTPEHHVIQRHVSTLQDDDVLQISVLTLYEFEYSYFNATVNQQEQIRRTIRKIETTFEVIPLKREFAPIYGEMKCLLKRSTGRKPKEMKKYNIDLMIASSSVAEQSTLIGSDAIYSEISALYPRFKAENWLIC</sequence>
<dbReference type="HOGENOM" id="CLU_1736948_0_0_0"/>
<evidence type="ECO:0000259" key="1">
    <source>
        <dbReference type="Pfam" id="PF01850"/>
    </source>
</evidence>
<dbReference type="Gene3D" id="3.40.50.1010">
    <property type="entry name" value="5'-nuclease"/>
    <property type="match status" value="1"/>
</dbReference>
<accession>A0A0S6WAS3</accession>